<feature type="transmembrane region" description="Helical" evidence="2">
    <location>
        <begin position="204"/>
        <end position="224"/>
    </location>
</feature>
<dbReference type="AlphaFoldDB" id="A0A6A4IEF9"/>
<keyword evidence="2" id="KW-0812">Transmembrane</keyword>
<accession>A0A6A4IEF9</accession>
<keyword evidence="4" id="KW-1185">Reference proteome</keyword>
<keyword evidence="2" id="KW-0472">Membrane</keyword>
<feature type="region of interest" description="Disordered" evidence="1">
    <location>
        <begin position="398"/>
        <end position="441"/>
    </location>
</feature>
<feature type="transmembrane region" description="Helical" evidence="2">
    <location>
        <begin position="36"/>
        <end position="59"/>
    </location>
</feature>
<dbReference type="OrthoDB" id="2744793at2759"/>
<dbReference type="Proteomes" id="UP000799118">
    <property type="component" value="Unassembled WGS sequence"/>
</dbReference>
<protein>
    <recommendedName>
        <fullName evidence="5">Family A G protein-coupled receptor-like protein</fullName>
    </recommendedName>
</protein>
<evidence type="ECO:0000256" key="2">
    <source>
        <dbReference type="SAM" id="Phobius"/>
    </source>
</evidence>
<reference evidence="3" key="1">
    <citation type="journal article" date="2019" name="Environ. Microbiol.">
        <title>Fungal ecological strategies reflected in gene transcription - a case study of two litter decomposers.</title>
        <authorList>
            <person name="Barbi F."/>
            <person name="Kohler A."/>
            <person name="Barry K."/>
            <person name="Baskaran P."/>
            <person name="Daum C."/>
            <person name="Fauchery L."/>
            <person name="Ihrmark K."/>
            <person name="Kuo A."/>
            <person name="LaButti K."/>
            <person name="Lipzen A."/>
            <person name="Morin E."/>
            <person name="Grigoriev I.V."/>
            <person name="Henrissat B."/>
            <person name="Lindahl B."/>
            <person name="Martin F."/>
        </authorList>
    </citation>
    <scope>NUCLEOTIDE SEQUENCE</scope>
    <source>
        <strain evidence="3">JB14</strain>
    </source>
</reference>
<feature type="transmembrane region" description="Helical" evidence="2">
    <location>
        <begin position="159"/>
        <end position="184"/>
    </location>
</feature>
<proteinExistence type="predicted"/>
<name>A0A6A4IEF9_9AGAR</name>
<feature type="transmembrane region" description="Helical" evidence="2">
    <location>
        <begin position="127"/>
        <end position="147"/>
    </location>
</feature>
<gene>
    <name evidence="3" type="ORF">BT96DRAFT_849704</name>
</gene>
<feature type="compositionally biased region" description="Polar residues" evidence="1">
    <location>
        <begin position="419"/>
        <end position="429"/>
    </location>
</feature>
<evidence type="ECO:0000313" key="3">
    <source>
        <dbReference type="EMBL" id="KAE9408103.1"/>
    </source>
</evidence>
<dbReference type="EMBL" id="ML769392">
    <property type="protein sequence ID" value="KAE9408103.1"/>
    <property type="molecule type" value="Genomic_DNA"/>
</dbReference>
<evidence type="ECO:0008006" key="5">
    <source>
        <dbReference type="Google" id="ProtNLM"/>
    </source>
</evidence>
<organism evidence="3 4">
    <name type="scientific">Gymnopus androsaceus JB14</name>
    <dbReference type="NCBI Taxonomy" id="1447944"/>
    <lineage>
        <taxon>Eukaryota</taxon>
        <taxon>Fungi</taxon>
        <taxon>Dikarya</taxon>
        <taxon>Basidiomycota</taxon>
        <taxon>Agaricomycotina</taxon>
        <taxon>Agaricomycetes</taxon>
        <taxon>Agaricomycetidae</taxon>
        <taxon>Agaricales</taxon>
        <taxon>Marasmiineae</taxon>
        <taxon>Omphalotaceae</taxon>
        <taxon>Gymnopus</taxon>
    </lineage>
</organism>
<feature type="transmembrane region" description="Helical" evidence="2">
    <location>
        <begin position="71"/>
        <end position="94"/>
    </location>
</feature>
<feature type="transmembrane region" description="Helical" evidence="2">
    <location>
        <begin position="253"/>
        <end position="276"/>
    </location>
</feature>
<keyword evidence="2" id="KW-1133">Transmembrane helix</keyword>
<evidence type="ECO:0000256" key="1">
    <source>
        <dbReference type="SAM" id="MobiDB-lite"/>
    </source>
</evidence>
<evidence type="ECO:0000313" key="4">
    <source>
        <dbReference type="Proteomes" id="UP000799118"/>
    </source>
</evidence>
<sequence>MPPPHPPSPVLAAIVPASTIIVDQNLATLAQEAEPAVTAMVCQTLLYGIYASIFVPTVLTLINRRRRTKPWFLLLITTIIMFLLSTICLVLEVVSAMGVLHGIKLETQGSYQPPTAWYGFRGANDRTLVQAVLFSLEFLLGDAIVVWRATALWAYEWNVVIPMSIALLGDFATILYCIGCEGQADWWYIAGTQPKSCNVTQRGIFFLSFGTNVVATFFIALKAWNHRHAFMVRPSSLSSSGTSKQHWSPAQKIMLLFLESGLVYIFFWAACSFTYFPFVLGIESPAYFMTDLFNSIRYQIVGLYPTSIILLVQRESSSWDTQEVSTSLRTDFKAAPGQAGHLGSPPSKRRRNRLSTLNFAFNTISSGTIADLNAVGMLDAAQAQDSSQSQSKILVRTSLEAQVSEDPKRSSVAPPFNPMGQSHQRSPSDGPSIRSDETIVV</sequence>